<dbReference type="InterPro" id="IPR036046">
    <property type="entry name" value="Acylphosphatase-like_dom_sf"/>
</dbReference>
<dbReference type="InterPro" id="IPR011761">
    <property type="entry name" value="ATP-grasp"/>
</dbReference>
<dbReference type="PROSITE" id="PS50975">
    <property type="entry name" value="ATP_GRASP"/>
    <property type="match status" value="1"/>
</dbReference>
<evidence type="ECO:0000313" key="9">
    <source>
        <dbReference type="EMBL" id="OIJ21749.1"/>
    </source>
</evidence>
<organism evidence="9 10">
    <name type="scientific">Anaerobacillus alkalidiazotrophicus</name>
    <dbReference type="NCBI Taxonomy" id="472963"/>
    <lineage>
        <taxon>Bacteria</taxon>
        <taxon>Bacillati</taxon>
        <taxon>Bacillota</taxon>
        <taxon>Bacilli</taxon>
        <taxon>Bacillales</taxon>
        <taxon>Bacillaceae</taxon>
        <taxon>Anaerobacillus</taxon>
    </lineage>
</organism>
<keyword evidence="3" id="KW-0067">ATP-binding</keyword>
<dbReference type="GO" id="GO:0009432">
    <property type="term" value="P:SOS response"/>
    <property type="evidence" value="ECO:0007669"/>
    <property type="project" value="TreeGrafter"/>
</dbReference>
<comment type="similarity">
    <text evidence="5">Belongs to the acylphosphatase family.</text>
</comment>
<dbReference type="STRING" id="472963.BKP45_03360"/>
<reference evidence="9 10" key="1">
    <citation type="submission" date="2016-10" db="EMBL/GenBank/DDBJ databases">
        <title>Draft genome sequences of four alkaliphilic bacteria belonging to the Anaerobacillus genus.</title>
        <authorList>
            <person name="Bassil N.M."/>
            <person name="Lloyd J.R."/>
        </authorList>
    </citation>
    <scope>NUCLEOTIDE SEQUENCE [LARGE SCALE GENOMIC DNA]</scope>
    <source>
        <strain evidence="9 10">DSM 22531</strain>
    </source>
</reference>
<evidence type="ECO:0000256" key="2">
    <source>
        <dbReference type="ARBA" id="ARBA00032904"/>
    </source>
</evidence>
<gene>
    <name evidence="9" type="ORF">BKP45_03360</name>
</gene>
<keyword evidence="3" id="KW-0547">Nucleotide-binding</keyword>
<dbReference type="Gene3D" id="3.30.470.20">
    <property type="entry name" value="ATP-grasp fold, B domain"/>
    <property type="match status" value="2"/>
</dbReference>
<dbReference type="Gene3D" id="3.30.1490.20">
    <property type="entry name" value="ATP-grasp fold, A domain"/>
    <property type="match status" value="1"/>
</dbReference>
<dbReference type="GO" id="GO:0005737">
    <property type="term" value="C:cytoplasm"/>
    <property type="evidence" value="ECO:0007669"/>
    <property type="project" value="TreeGrafter"/>
</dbReference>
<evidence type="ECO:0000256" key="1">
    <source>
        <dbReference type="ARBA" id="ARBA00015991"/>
    </source>
</evidence>
<dbReference type="InterPro" id="IPR013651">
    <property type="entry name" value="ATP-grasp_RimK-type"/>
</dbReference>
<protein>
    <recommendedName>
        <fullName evidence="1">Acylphosphatase</fullName>
    </recommendedName>
    <alternativeName>
        <fullName evidence="2">Acylphosphate phosphohydrolase</fullName>
    </alternativeName>
</protein>
<dbReference type="SUPFAM" id="SSF54975">
    <property type="entry name" value="Acylphosphatase/BLUF domain-like"/>
    <property type="match status" value="1"/>
</dbReference>
<accession>A0A1S2MAQ6</accession>
<dbReference type="AlphaFoldDB" id="A0A1S2MAQ6"/>
<dbReference type="GO" id="GO:0018169">
    <property type="term" value="F:ribosomal S6-glutamic acid ligase activity"/>
    <property type="evidence" value="ECO:0007669"/>
    <property type="project" value="TreeGrafter"/>
</dbReference>
<feature type="domain" description="Acylphosphatase-like" evidence="8">
    <location>
        <begin position="395"/>
        <end position="482"/>
    </location>
</feature>
<dbReference type="Pfam" id="PF08443">
    <property type="entry name" value="RimK"/>
    <property type="match status" value="1"/>
</dbReference>
<dbReference type="OrthoDB" id="9803907at2"/>
<comment type="caution">
    <text evidence="4">Lacks conserved residue(s) required for the propagation of feature annotation.</text>
</comment>
<dbReference type="InterPro" id="IPR013815">
    <property type="entry name" value="ATP_grasp_subdomain_1"/>
</dbReference>
<comment type="caution">
    <text evidence="9">The sequence shown here is derived from an EMBL/GenBank/DDBJ whole genome shotgun (WGS) entry which is preliminary data.</text>
</comment>
<sequence>MEIKKNVWLPHLSDEVVSDATGHELCPYLVALEGWRRGLTLKWYTNDANQFHQMKTWFVDKPGKLFSLSSEDRTHYFFRTRGDKVSNEAVEIGADKQNTKNWLSKVGVPVPVGKRFASTVSNEDVFNEALTIGFPLVVKPTDGSFGRGVMTNIQTEEELQYALIYVRSELNYPDIIIEKYIQGEDYRLYVVGDKVIGAMRRIPANVTGDGSSTIAKLIDLKNEQRKQNPRLISCPIKIDHELKGFIEQTGYTIDSVPKKGEQIFVRETSNISLGGDPINATGDLSPEIKTIAIEAVKAIPGLHHCGVDMIFDQKNPTSAVVIELNPTAQIGSLLFPMEGQASDIPAAIIDYYFPETVNVEKTNHYFDFKSVLQPLTSKTAIVVEVASAPLGYVYAKKYTVSGDVHNVTYHQWLRKQALERSLNGYIKIIHDELIEVVVGGTNKEEVDQFQHILNKDPRNYTITNISSETWKKPIRIGFEIQAELKELVAEVKKMNKELEKLEKERIRVEKKYLKLQNNRLWRLTLPIRKLLDILKGIFKPTN</sequence>
<evidence type="ECO:0000256" key="4">
    <source>
        <dbReference type="PROSITE-ProRule" id="PRU00520"/>
    </source>
</evidence>
<dbReference type="Gene3D" id="3.30.70.100">
    <property type="match status" value="1"/>
</dbReference>
<proteinExistence type="inferred from homology"/>
<dbReference type="PROSITE" id="PS51160">
    <property type="entry name" value="ACYLPHOSPHATASE_3"/>
    <property type="match status" value="1"/>
</dbReference>
<dbReference type="InterPro" id="IPR001792">
    <property type="entry name" value="Acylphosphatase-like_dom"/>
</dbReference>
<dbReference type="GO" id="GO:0005524">
    <property type="term" value="F:ATP binding"/>
    <property type="evidence" value="ECO:0007669"/>
    <property type="project" value="UniProtKB-UniRule"/>
</dbReference>
<dbReference type="PANTHER" id="PTHR21621">
    <property type="entry name" value="RIBOSOMAL PROTEIN S6 MODIFICATION PROTEIN"/>
    <property type="match status" value="1"/>
</dbReference>
<evidence type="ECO:0000259" key="7">
    <source>
        <dbReference type="PROSITE" id="PS50975"/>
    </source>
</evidence>
<evidence type="ECO:0000259" key="8">
    <source>
        <dbReference type="PROSITE" id="PS51160"/>
    </source>
</evidence>
<dbReference type="SUPFAM" id="SSF56059">
    <property type="entry name" value="Glutathione synthetase ATP-binding domain-like"/>
    <property type="match status" value="1"/>
</dbReference>
<dbReference type="Pfam" id="PF00708">
    <property type="entry name" value="Acylphosphatase"/>
    <property type="match status" value="1"/>
</dbReference>
<evidence type="ECO:0000256" key="5">
    <source>
        <dbReference type="RuleBase" id="RU004168"/>
    </source>
</evidence>
<evidence type="ECO:0000256" key="3">
    <source>
        <dbReference type="PROSITE-ProRule" id="PRU00409"/>
    </source>
</evidence>
<evidence type="ECO:0000256" key="6">
    <source>
        <dbReference type="SAM" id="Coils"/>
    </source>
</evidence>
<dbReference type="Proteomes" id="UP000180057">
    <property type="component" value="Unassembled WGS sequence"/>
</dbReference>
<dbReference type="PANTHER" id="PTHR21621:SF0">
    <property type="entry name" value="BETA-CITRYLGLUTAMATE SYNTHASE B-RELATED"/>
    <property type="match status" value="1"/>
</dbReference>
<evidence type="ECO:0000313" key="10">
    <source>
        <dbReference type="Proteomes" id="UP000180057"/>
    </source>
</evidence>
<name>A0A1S2MAQ6_9BACI</name>
<keyword evidence="6" id="KW-0175">Coiled coil</keyword>
<dbReference type="RefSeq" id="WP_071388335.1">
    <property type="nucleotide sequence ID" value="NZ_MLQS01000001.1"/>
</dbReference>
<keyword evidence="10" id="KW-1185">Reference proteome</keyword>
<feature type="domain" description="ATP-grasp" evidence="7">
    <location>
        <begin position="100"/>
        <end position="353"/>
    </location>
</feature>
<dbReference type="EMBL" id="MLQS01000001">
    <property type="protein sequence ID" value="OIJ21749.1"/>
    <property type="molecule type" value="Genomic_DNA"/>
</dbReference>
<dbReference type="GO" id="GO:0046872">
    <property type="term" value="F:metal ion binding"/>
    <property type="evidence" value="ECO:0007669"/>
    <property type="project" value="InterPro"/>
</dbReference>
<feature type="coiled-coil region" evidence="6">
    <location>
        <begin position="481"/>
        <end position="518"/>
    </location>
</feature>